<dbReference type="GO" id="GO:0070651">
    <property type="term" value="P:nonfunctional rRNA decay"/>
    <property type="evidence" value="ECO:0007669"/>
    <property type="project" value="TreeGrafter"/>
</dbReference>
<dbReference type="GO" id="GO:0032790">
    <property type="term" value="P:ribosome disassembly"/>
    <property type="evidence" value="ECO:0007669"/>
    <property type="project" value="TreeGrafter"/>
</dbReference>
<dbReference type="Gene3D" id="2.30.30.870">
    <property type="entry name" value="Pelota, domain A"/>
    <property type="match status" value="1"/>
</dbReference>
<dbReference type="SUPFAM" id="SSF159065">
    <property type="entry name" value="Dom34/Pelota N-terminal domain-like"/>
    <property type="match status" value="1"/>
</dbReference>
<dbReference type="GO" id="GO:0046872">
    <property type="term" value="F:metal ion binding"/>
    <property type="evidence" value="ECO:0007669"/>
    <property type="project" value="UniProtKB-KW"/>
</dbReference>
<dbReference type="Pfam" id="PF03464">
    <property type="entry name" value="eRF1_2"/>
    <property type="match status" value="1"/>
</dbReference>
<accession>A0A7S1KN67</accession>
<protein>
    <recommendedName>
        <fullName evidence="6">Protein pelota homolog</fullName>
    </recommendedName>
</protein>
<dbReference type="InterPro" id="IPR005142">
    <property type="entry name" value="eRF1_3"/>
</dbReference>
<dbReference type="Pfam" id="PF26356">
    <property type="entry name" value="Pelota_N"/>
    <property type="match status" value="1"/>
</dbReference>
<sequence length="387" mass="43726">MKLLKRYIESKNGAGTVILIPEEIEDLWHIYHIISIGDRIKCSTIRKISKETSTGSVASERLKITLTVQCEKTDFDPKGGNLRVSGKNVVENKFVKLGQYHTLDIEVNRKITIMKDCWDSVHLQTINDAIDVKKKADVAAVLMSDQGKARICLITSSMTLDRLNIEMSIPKKRYPGSHEKGVHRFFDAIIRGIEQNIDWEVIKCIIVASPGFTKDQFMEYITKNGHSRSELKPFLKNRDRFLLVHTSSAHRQVLNDILSDPMILKNMSDTKAAAEVQALNDFHKLLRDQPDRAFYGPGHVIKAGNMGAIETLLIMDELFRASDVQQRRQYVHLVESVKRNGGNVHIFSSLHASGDRLKSMTGVAAILRYPLPLEDNATDSETESDED</sequence>
<dbReference type="InterPro" id="IPR005141">
    <property type="entry name" value="eRF1_2"/>
</dbReference>
<dbReference type="InterPro" id="IPR005140">
    <property type="entry name" value="eRF1_Pelota-like_N"/>
</dbReference>
<dbReference type="Gene3D" id="3.30.420.60">
    <property type="entry name" value="eRF1 domain 2"/>
    <property type="match status" value="1"/>
</dbReference>
<dbReference type="InterPro" id="IPR004405">
    <property type="entry name" value="TF_pelota"/>
</dbReference>
<dbReference type="GO" id="GO:0070481">
    <property type="term" value="P:nuclear-transcribed mRNA catabolic process, non-stop decay"/>
    <property type="evidence" value="ECO:0007669"/>
    <property type="project" value="InterPro"/>
</dbReference>
<dbReference type="SUPFAM" id="SSF53137">
    <property type="entry name" value="Translational machinery components"/>
    <property type="match status" value="1"/>
</dbReference>
<gene>
    <name evidence="8" type="ORF">PCOS0759_LOCUS2610</name>
</gene>
<feature type="domain" description="eRF1/Pelota-like N-terminal" evidence="7">
    <location>
        <begin position="1"/>
        <end position="131"/>
    </location>
</feature>
<evidence type="ECO:0000256" key="2">
    <source>
        <dbReference type="ARBA" id="ARBA00004496"/>
    </source>
</evidence>
<dbReference type="Pfam" id="PF03465">
    <property type="entry name" value="eRF1_3"/>
    <property type="match status" value="1"/>
</dbReference>
<dbReference type="InterPro" id="IPR058547">
    <property type="entry name" value="Pelota_N"/>
</dbReference>
<dbReference type="PANTHER" id="PTHR10853:SF0">
    <property type="entry name" value="PROTEIN PELOTA HOMOLOG"/>
    <property type="match status" value="1"/>
</dbReference>
<dbReference type="NCBIfam" id="TIGR00111">
    <property type="entry name" value="pelota"/>
    <property type="match status" value="1"/>
</dbReference>
<evidence type="ECO:0000313" key="8">
    <source>
        <dbReference type="EMBL" id="CAD9079376.1"/>
    </source>
</evidence>
<reference evidence="8" key="1">
    <citation type="submission" date="2021-01" db="EMBL/GenBank/DDBJ databases">
        <authorList>
            <person name="Corre E."/>
            <person name="Pelletier E."/>
            <person name="Niang G."/>
            <person name="Scheremetjew M."/>
            <person name="Finn R."/>
            <person name="Kale V."/>
            <person name="Holt S."/>
            <person name="Cochrane G."/>
            <person name="Meng A."/>
            <person name="Brown T."/>
            <person name="Cohen L."/>
        </authorList>
    </citation>
    <scope>NUCLEOTIDE SEQUENCE</scope>
    <source>
        <strain evidence="8">WS</strain>
    </source>
</reference>
<keyword evidence="4 6" id="KW-0963">Cytoplasm</keyword>
<dbReference type="FunFam" id="2.30.30.870:FF:000001">
    <property type="entry name" value="Protein pelota homolog"/>
    <property type="match status" value="1"/>
</dbReference>
<comment type="similarity">
    <text evidence="3 6">Belongs to the eukaryotic release factor 1 family. Pelota subfamily.</text>
</comment>
<evidence type="ECO:0000256" key="1">
    <source>
        <dbReference type="ARBA" id="ARBA00001968"/>
    </source>
</evidence>
<evidence type="ECO:0000256" key="5">
    <source>
        <dbReference type="ARBA" id="ARBA00022723"/>
    </source>
</evidence>
<comment type="function">
    <text evidence="6">Component of the Pelota-HBS1L complex, a complex that recognizes stalled ribosomes and triggers the No-Go Decay (NGD) pathway. In the Pelota-HBS1L complex, pelo recognizes ribosomes stalled at the 3' end of an mRNA and engages stalled ribosomes by destabilizing mRNA in the mRNA channel.</text>
</comment>
<dbReference type="AlphaFoldDB" id="A0A7S1KN67"/>
<proteinExistence type="inferred from homology"/>
<dbReference type="GO" id="GO:0071025">
    <property type="term" value="P:RNA surveillance"/>
    <property type="evidence" value="ECO:0007669"/>
    <property type="project" value="InterPro"/>
</dbReference>
<evidence type="ECO:0000259" key="7">
    <source>
        <dbReference type="SMART" id="SM01194"/>
    </source>
</evidence>
<dbReference type="PANTHER" id="PTHR10853">
    <property type="entry name" value="PELOTA"/>
    <property type="match status" value="1"/>
</dbReference>
<dbReference type="EMBL" id="HBGD01003161">
    <property type="protein sequence ID" value="CAD9079376.1"/>
    <property type="molecule type" value="Transcribed_RNA"/>
</dbReference>
<comment type="subcellular location">
    <subcellularLocation>
        <location evidence="2 6">Cytoplasm</location>
    </subcellularLocation>
</comment>
<organism evidence="8">
    <name type="scientific">Percolomonas cosmopolitus</name>
    <dbReference type="NCBI Taxonomy" id="63605"/>
    <lineage>
        <taxon>Eukaryota</taxon>
        <taxon>Discoba</taxon>
        <taxon>Heterolobosea</taxon>
        <taxon>Tetramitia</taxon>
        <taxon>Eutetramitia</taxon>
        <taxon>Percolomonadidae</taxon>
        <taxon>Percolomonas</taxon>
    </lineage>
</organism>
<dbReference type="InterPro" id="IPR029064">
    <property type="entry name" value="Ribosomal_eL30-like_sf"/>
</dbReference>
<keyword evidence="5 6" id="KW-0479">Metal-binding</keyword>
<dbReference type="InterPro" id="IPR042226">
    <property type="entry name" value="eFR1_2_sf"/>
</dbReference>
<dbReference type="SMART" id="SM01194">
    <property type="entry name" value="eRF1_1"/>
    <property type="match status" value="1"/>
</dbReference>
<evidence type="ECO:0000256" key="6">
    <source>
        <dbReference type="RuleBase" id="RU362019"/>
    </source>
</evidence>
<dbReference type="GO" id="GO:0070966">
    <property type="term" value="P:nuclear-transcribed mRNA catabolic process, no-go decay"/>
    <property type="evidence" value="ECO:0007669"/>
    <property type="project" value="InterPro"/>
</dbReference>
<evidence type="ECO:0000256" key="4">
    <source>
        <dbReference type="ARBA" id="ARBA00022490"/>
    </source>
</evidence>
<name>A0A7S1KN67_9EUKA</name>
<comment type="cofactor">
    <cofactor evidence="1 6">
        <name>a divalent metal cation</name>
        <dbReference type="ChEBI" id="CHEBI:60240"/>
    </cofactor>
</comment>
<dbReference type="Gene3D" id="3.30.1330.30">
    <property type="match status" value="1"/>
</dbReference>
<dbReference type="GO" id="GO:0005737">
    <property type="term" value="C:cytoplasm"/>
    <property type="evidence" value="ECO:0007669"/>
    <property type="project" value="UniProtKB-SubCell"/>
</dbReference>
<dbReference type="InterPro" id="IPR038069">
    <property type="entry name" value="Pelota/DOM34_N"/>
</dbReference>
<evidence type="ECO:0000256" key="3">
    <source>
        <dbReference type="ARBA" id="ARBA00009504"/>
    </source>
</evidence>
<dbReference type="FunFam" id="3.30.1330.30:FF:000008">
    <property type="entry name" value="Protein pelota homolog"/>
    <property type="match status" value="1"/>
</dbReference>
<dbReference type="SUPFAM" id="SSF55315">
    <property type="entry name" value="L30e-like"/>
    <property type="match status" value="1"/>
</dbReference>